<proteinExistence type="predicted"/>
<organism evidence="2 3">
    <name type="scientific">Amborella trichopoda</name>
    <dbReference type="NCBI Taxonomy" id="13333"/>
    <lineage>
        <taxon>Eukaryota</taxon>
        <taxon>Viridiplantae</taxon>
        <taxon>Streptophyta</taxon>
        <taxon>Embryophyta</taxon>
        <taxon>Tracheophyta</taxon>
        <taxon>Spermatophyta</taxon>
        <taxon>Magnoliopsida</taxon>
        <taxon>Amborellales</taxon>
        <taxon>Amborellaceae</taxon>
        <taxon>Amborella</taxon>
    </lineage>
</organism>
<gene>
    <name evidence="2" type="ORF">AMTR_s00037p00117200</name>
</gene>
<evidence type="ECO:0000256" key="1">
    <source>
        <dbReference type="SAM" id="MobiDB-lite"/>
    </source>
</evidence>
<reference evidence="3" key="1">
    <citation type="journal article" date="2013" name="Science">
        <title>The Amborella genome and the evolution of flowering plants.</title>
        <authorList>
            <consortium name="Amborella Genome Project"/>
        </authorList>
    </citation>
    <scope>NUCLEOTIDE SEQUENCE [LARGE SCALE GENOMIC DNA]</scope>
</reference>
<feature type="compositionally biased region" description="Polar residues" evidence="1">
    <location>
        <begin position="18"/>
        <end position="29"/>
    </location>
</feature>
<feature type="region of interest" description="Disordered" evidence="1">
    <location>
        <begin position="1"/>
        <end position="84"/>
    </location>
</feature>
<protein>
    <submittedName>
        <fullName evidence="2">Uncharacterized protein</fullName>
    </submittedName>
</protein>
<feature type="compositionally biased region" description="Basic and acidic residues" evidence="1">
    <location>
        <begin position="34"/>
        <end position="65"/>
    </location>
</feature>
<evidence type="ECO:0000313" key="3">
    <source>
        <dbReference type="Proteomes" id="UP000017836"/>
    </source>
</evidence>
<dbReference type="EMBL" id="KI392350">
    <property type="protein sequence ID" value="ERN17334.1"/>
    <property type="molecule type" value="Genomic_DNA"/>
</dbReference>
<sequence>MPQEGRRRPRGRIESMSWGDNLQTRSCPVTRQCGEQRVERDGEQMRESGQRSRTGTERQNFDTDSGKIPAQRRRRTHKLIPKRF</sequence>
<evidence type="ECO:0000313" key="2">
    <source>
        <dbReference type="EMBL" id="ERN17334.1"/>
    </source>
</evidence>
<dbReference type="Proteomes" id="UP000017836">
    <property type="component" value="Unassembled WGS sequence"/>
</dbReference>
<name>U5D4F9_AMBTC</name>
<keyword evidence="3" id="KW-1185">Reference proteome</keyword>
<feature type="compositionally biased region" description="Basic residues" evidence="1">
    <location>
        <begin position="70"/>
        <end position="84"/>
    </location>
</feature>
<accession>U5D4F9</accession>
<dbReference type="AlphaFoldDB" id="U5D4F9"/>
<dbReference type="HOGENOM" id="CLU_2530485_0_0_1"/>
<dbReference type="Gramene" id="ERN17334">
    <property type="protein sequence ID" value="ERN17334"/>
    <property type="gene ID" value="AMTR_s00037p00117200"/>
</dbReference>